<dbReference type="InterPro" id="IPR001764">
    <property type="entry name" value="Glyco_hydro_3_N"/>
</dbReference>
<comment type="catalytic activity">
    <reaction evidence="1">
        <text>Hydrolysis of terminal, non-reducing beta-D-glucosyl residues with release of beta-D-glucose.</text>
        <dbReference type="EC" id="3.2.1.21"/>
    </reaction>
</comment>
<dbReference type="PANTHER" id="PTHR30620">
    <property type="entry name" value="PERIPLASMIC BETA-GLUCOSIDASE-RELATED"/>
    <property type="match status" value="1"/>
</dbReference>
<reference evidence="9" key="1">
    <citation type="submission" date="2020-01" db="EMBL/GenBank/DDBJ databases">
        <authorList>
            <person name="Seo Y.L."/>
        </authorList>
    </citation>
    <scope>NUCLEOTIDE SEQUENCE</scope>
    <source>
        <strain evidence="9">R11</strain>
    </source>
</reference>
<evidence type="ECO:0000256" key="4">
    <source>
        <dbReference type="ARBA" id="ARBA00022729"/>
    </source>
</evidence>
<dbReference type="RefSeq" id="WP_166587617.1">
    <property type="nucleotide sequence ID" value="NZ_WWEO01000044.1"/>
</dbReference>
<reference evidence="9" key="2">
    <citation type="submission" date="2020-10" db="EMBL/GenBank/DDBJ databases">
        <title>Mucilaginibacter sp. nov., isolated from soil.</title>
        <authorList>
            <person name="Jeon C.O."/>
        </authorList>
    </citation>
    <scope>NUCLEOTIDE SEQUENCE</scope>
    <source>
        <strain evidence="9">R11</strain>
    </source>
</reference>
<keyword evidence="5 7" id="KW-0378">Hydrolase</keyword>
<keyword evidence="10" id="KW-1185">Reference proteome</keyword>
<proteinExistence type="inferred from homology"/>
<comment type="caution">
    <text evidence="9">The sequence shown here is derived from an EMBL/GenBank/DDBJ whole genome shotgun (WGS) entry which is preliminary data.</text>
</comment>
<gene>
    <name evidence="9" type="ORF">GSY63_16970</name>
</gene>
<dbReference type="Pfam" id="PF00933">
    <property type="entry name" value="Glyco_hydro_3"/>
    <property type="match status" value="1"/>
</dbReference>
<feature type="domain" description="Fibronectin type III-like" evidence="8">
    <location>
        <begin position="653"/>
        <end position="723"/>
    </location>
</feature>
<keyword evidence="4" id="KW-0732">Signal</keyword>
<evidence type="ECO:0000256" key="5">
    <source>
        <dbReference type="ARBA" id="ARBA00022801"/>
    </source>
</evidence>
<dbReference type="GO" id="GO:0009251">
    <property type="term" value="P:glucan catabolic process"/>
    <property type="evidence" value="ECO:0007669"/>
    <property type="project" value="TreeGrafter"/>
</dbReference>
<dbReference type="GO" id="GO:0008422">
    <property type="term" value="F:beta-glucosidase activity"/>
    <property type="evidence" value="ECO:0007669"/>
    <property type="project" value="UniProtKB-EC"/>
</dbReference>
<dbReference type="SUPFAM" id="SSF52279">
    <property type="entry name" value="Beta-D-glucan exohydrolase, C-terminal domain"/>
    <property type="match status" value="1"/>
</dbReference>
<comment type="similarity">
    <text evidence="2 7">Belongs to the glycosyl hydrolase 3 family.</text>
</comment>
<dbReference type="InterPro" id="IPR036962">
    <property type="entry name" value="Glyco_hydro_3_N_sf"/>
</dbReference>
<evidence type="ECO:0000259" key="8">
    <source>
        <dbReference type="SMART" id="SM01217"/>
    </source>
</evidence>
<evidence type="ECO:0000313" key="9">
    <source>
        <dbReference type="EMBL" id="NCD71061.1"/>
    </source>
</evidence>
<dbReference type="SUPFAM" id="SSF51445">
    <property type="entry name" value="(Trans)glycosidases"/>
    <property type="match status" value="1"/>
</dbReference>
<name>A0A965ZK07_9SPHI</name>
<dbReference type="InterPro" id="IPR019800">
    <property type="entry name" value="Glyco_hydro_3_AS"/>
</dbReference>
<dbReference type="EMBL" id="WWEO01000044">
    <property type="protein sequence ID" value="NCD71061.1"/>
    <property type="molecule type" value="Genomic_DNA"/>
</dbReference>
<dbReference type="SMART" id="SM01217">
    <property type="entry name" value="Fn3_like"/>
    <property type="match status" value="1"/>
</dbReference>
<dbReference type="PROSITE" id="PS00775">
    <property type="entry name" value="GLYCOSYL_HYDROL_F3"/>
    <property type="match status" value="1"/>
</dbReference>
<dbReference type="InterPro" id="IPR017853">
    <property type="entry name" value="GH"/>
</dbReference>
<dbReference type="Gene3D" id="2.60.40.10">
    <property type="entry name" value="Immunoglobulins"/>
    <property type="match status" value="1"/>
</dbReference>
<organism evidence="9 10">
    <name type="scientific">Mucilaginibacter agri</name>
    <dbReference type="NCBI Taxonomy" id="2695265"/>
    <lineage>
        <taxon>Bacteria</taxon>
        <taxon>Pseudomonadati</taxon>
        <taxon>Bacteroidota</taxon>
        <taxon>Sphingobacteriia</taxon>
        <taxon>Sphingobacteriales</taxon>
        <taxon>Sphingobacteriaceae</taxon>
        <taxon>Mucilaginibacter</taxon>
    </lineage>
</organism>
<dbReference type="InterPro" id="IPR036881">
    <property type="entry name" value="Glyco_hydro_3_C_sf"/>
</dbReference>
<dbReference type="Gene3D" id="3.40.50.1700">
    <property type="entry name" value="Glycoside hydrolase family 3 C-terminal domain"/>
    <property type="match status" value="1"/>
</dbReference>
<keyword evidence="6 7" id="KW-0326">Glycosidase</keyword>
<dbReference type="PRINTS" id="PR00133">
    <property type="entry name" value="GLHYDRLASE3"/>
</dbReference>
<sequence>MKYFSLLTMLMLGQQVFASKAPVPVYKDKKALVESRVEDLLKRMTLDEKILQLNQQTVGDNNNPNNNGYQKPTFPAGIGSLIYFSSDPAFRNTVQKRAMEETRLGIPILFGYDVIHGFRTVYPISLAQGCSFNPELVREACTVAAKETKLSGIDWTFSPMIDVARDPRWGRVSEGYGEDPYTNGVFGVASVKGYQGKNLSDQYSIAACLKHYIGYSMSEGGRDYHYSEVSPQTLWDTFMVPYEAGVKAGAATLMSGFNDISGVPASANPYTLTEVLKNRWKHDGFVVSDWGSVEQLMAQGVAKDRKEAGLKAFMSGVEMDMVDDIYGQNLKQLIAEKKVPVAKINDAVRRILRVKFRLGLFDNPYTTIVDQRYLQPESKAVAEKLATESMVLLKNKDHALPLTGNVKQIALIGPLAKDQEDMLGNWAAHGDAKDAETVLDGFEKEFAGKAKINYAKGSEIDGTDESNFADAVAAAQKSDVIVVCLGEKKGWSGENTSRSNISLPAIQEKLVAELKKTGKPIIVVLANGRPLELVRLEPMANAIVEMWQPGVVGGSALASIISGRVNPSGKLDITFPLTTGQIPTYYDMRQSARPNSGKYQDISTEPLYWFGHGLSYTDFAYGAINLSAPKIHKNQKLVATVEVANTGGVAGKETALWYISSHASSISRPMKELKHFEKKEIAAGAKYVYKFEIDPMRDLSFPDADGKRHLESGDFVIMAGNQKIKFELLD</sequence>
<evidence type="ECO:0000256" key="2">
    <source>
        <dbReference type="ARBA" id="ARBA00005336"/>
    </source>
</evidence>
<evidence type="ECO:0000256" key="1">
    <source>
        <dbReference type="ARBA" id="ARBA00000448"/>
    </source>
</evidence>
<dbReference type="EC" id="3.2.1.21" evidence="3"/>
<dbReference type="Proteomes" id="UP000638732">
    <property type="component" value="Unassembled WGS sequence"/>
</dbReference>
<dbReference type="Pfam" id="PF01915">
    <property type="entry name" value="Glyco_hydro_3_C"/>
    <property type="match status" value="1"/>
</dbReference>
<evidence type="ECO:0000256" key="7">
    <source>
        <dbReference type="RuleBase" id="RU361161"/>
    </source>
</evidence>
<dbReference type="Pfam" id="PF14310">
    <property type="entry name" value="Fn3-like"/>
    <property type="match status" value="1"/>
</dbReference>
<dbReference type="InterPro" id="IPR013783">
    <property type="entry name" value="Ig-like_fold"/>
</dbReference>
<dbReference type="InterPro" id="IPR002772">
    <property type="entry name" value="Glyco_hydro_3_C"/>
</dbReference>
<dbReference type="Gene3D" id="3.20.20.300">
    <property type="entry name" value="Glycoside hydrolase, family 3, N-terminal domain"/>
    <property type="match status" value="1"/>
</dbReference>
<dbReference type="InterPro" id="IPR026891">
    <property type="entry name" value="Fn3-like"/>
</dbReference>
<dbReference type="InterPro" id="IPR051915">
    <property type="entry name" value="Cellulose_Degrad_GH3"/>
</dbReference>
<protein>
    <recommendedName>
        <fullName evidence="3">beta-glucosidase</fullName>
        <ecNumber evidence="3">3.2.1.21</ecNumber>
    </recommendedName>
</protein>
<dbReference type="PANTHER" id="PTHR30620:SF16">
    <property type="entry name" value="LYSOSOMAL BETA GLUCOSIDASE"/>
    <property type="match status" value="1"/>
</dbReference>
<evidence type="ECO:0000256" key="3">
    <source>
        <dbReference type="ARBA" id="ARBA00012744"/>
    </source>
</evidence>
<evidence type="ECO:0000313" key="10">
    <source>
        <dbReference type="Proteomes" id="UP000638732"/>
    </source>
</evidence>
<accession>A0A965ZK07</accession>
<evidence type="ECO:0000256" key="6">
    <source>
        <dbReference type="ARBA" id="ARBA00023295"/>
    </source>
</evidence>
<dbReference type="AlphaFoldDB" id="A0A965ZK07"/>